<gene>
    <name evidence="2" type="ORF">LWI28_018931</name>
</gene>
<dbReference type="EMBL" id="JAJSOW010000104">
    <property type="protein sequence ID" value="KAI9169875.1"/>
    <property type="molecule type" value="Genomic_DNA"/>
</dbReference>
<protein>
    <recommendedName>
        <fullName evidence="4">Retrotransposon gag domain-containing protein</fullName>
    </recommendedName>
</protein>
<reference evidence="2" key="1">
    <citation type="journal article" date="2022" name="Plant J.">
        <title>Strategies of tolerance reflected in two North American maple genomes.</title>
        <authorList>
            <person name="McEvoy S.L."/>
            <person name="Sezen U.U."/>
            <person name="Trouern-Trend A."/>
            <person name="McMahon S.M."/>
            <person name="Schaberg P.G."/>
            <person name="Yang J."/>
            <person name="Wegrzyn J.L."/>
            <person name="Swenson N.G."/>
        </authorList>
    </citation>
    <scope>NUCLEOTIDE SEQUENCE</scope>
    <source>
        <strain evidence="2">91603</strain>
    </source>
</reference>
<name>A0AAD5NM14_ACENE</name>
<reference evidence="2" key="2">
    <citation type="submission" date="2023-02" db="EMBL/GenBank/DDBJ databases">
        <authorList>
            <person name="Swenson N.G."/>
            <person name="Wegrzyn J.L."/>
            <person name="Mcevoy S.L."/>
        </authorList>
    </citation>
    <scope>NUCLEOTIDE SEQUENCE</scope>
    <source>
        <strain evidence="2">91603</strain>
        <tissue evidence="2">Leaf</tissue>
    </source>
</reference>
<feature type="region of interest" description="Disordered" evidence="1">
    <location>
        <begin position="80"/>
        <end position="155"/>
    </location>
</feature>
<dbReference type="Proteomes" id="UP001064489">
    <property type="component" value="Chromosome 7"/>
</dbReference>
<evidence type="ECO:0008006" key="4">
    <source>
        <dbReference type="Google" id="ProtNLM"/>
    </source>
</evidence>
<evidence type="ECO:0000256" key="1">
    <source>
        <dbReference type="SAM" id="MobiDB-lite"/>
    </source>
</evidence>
<accession>A0AAD5NM14</accession>
<comment type="caution">
    <text evidence="2">The sequence shown here is derived from an EMBL/GenBank/DDBJ whole genome shotgun (WGS) entry which is preliminary data.</text>
</comment>
<feature type="compositionally biased region" description="Basic and acidic residues" evidence="1">
    <location>
        <begin position="117"/>
        <end position="138"/>
    </location>
</feature>
<organism evidence="2 3">
    <name type="scientific">Acer negundo</name>
    <name type="common">Box elder</name>
    <dbReference type="NCBI Taxonomy" id="4023"/>
    <lineage>
        <taxon>Eukaryota</taxon>
        <taxon>Viridiplantae</taxon>
        <taxon>Streptophyta</taxon>
        <taxon>Embryophyta</taxon>
        <taxon>Tracheophyta</taxon>
        <taxon>Spermatophyta</taxon>
        <taxon>Magnoliopsida</taxon>
        <taxon>eudicotyledons</taxon>
        <taxon>Gunneridae</taxon>
        <taxon>Pentapetalae</taxon>
        <taxon>rosids</taxon>
        <taxon>malvids</taxon>
        <taxon>Sapindales</taxon>
        <taxon>Sapindaceae</taxon>
        <taxon>Hippocastanoideae</taxon>
        <taxon>Acereae</taxon>
        <taxon>Acer</taxon>
    </lineage>
</organism>
<dbReference type="AlphaFoldDB" id="A0AAD5NM14"/>
<sequence>MRQSGRPISEYYGELNTIWQELDHRCPKDMTDASYVIRFNDRIEKQRVYMFLVGLDSEFDKEDEAYFTFETSVQGKNLNYEEKSPKTDNGIPISLRSQSFEEENLSPKSEIPNSLTERTEPTLRVYERRNKGKEKQRESVLIQVVQPSSSPSSVR</sequence>
<evidence type="ECO:0000313" key="3">
    <source>
        <dbReference type="Proteomes" id="UP001064489"/>
    </source>
</evidence>
<keyword evidence="3" id="KW-1185">Reference proteome</keyword>
<feature type="compositionally biased region" description="Low complexity" evidence="1">
    <location>
        <begin position="143"/>
        <end position="155"/>
    </location>
</feature>
<evidence type="ECO:0000313" key="2">
    <source>
        <dbReference type="EMBL" id="KAI9169875.1"/>
    </source>
</evidence>
<proteinExistence type="predicted"/>